<protein>
    <submittedName>
        <fullName evidence="1">Uncharacterized protein</fullName>
    </submittedName>
</protein>
<comment type="caution">
    <text evidence="1">The sequence shown here is derived from an EMBL/GenBank/DDBJ whole genome shotgun (WGS) entry which is preliminary data.</text>
</comment>
<dbReference type="AlphaFoldDB" id="A0A4Y2BHF1"/>
<reference evidence="1 2" key="1">
    <citation type="journal article" date="2019" name="Sci. Rep.">
        <title>Orb-weaving spider Araneus ventricosus genome elucidates the spidroin gene catalogue.</title>
        <authorList>
            <person name="Kono N."/>
            <person name="Nakamura H."/>
            <person name="Ohtoshi R."/>
            <person name="Moran D.A.P."/>
            <person name="Shinohara A."/>
            <person name="Yoshida Y."/>
            <person name="Fujiwara M."/>
            <person name="Mori M."/>
            <person name="Tomita M."/>
            <person name="Arakawa K."/>
        </authorList>
    </citation>
    <scope>NUCLEOTIDE SEQUENCE [LARGE SCALE GENOMIC DNA]</scope>
</reference>
<dbReference type="EMBL" id="BGPR01000079">
    <property type="protein sequence ID" value="GBL91383.1"/>
    <property type="molecule type" value="Genomic_DNA"/>
</dbReference>
<evidence type="ECO:0000313" key="1">
    <source>
        <dbReference type="EMBL" id="GBL91383.1"/>
    </source>
</evidence>
<keyword evidence="2" id="KW-1185">Reference proteome</keyword>
<evidence type="ECO:0000313" key="2">
    <source>
        <dbReference type="Proteomes" id="UP000499080"/>
    </source>
</evidence>
<proteinExistence type="predicted"/>
<gene>
    <name evidence="1" type="ORF">AVEN_136902_1</name>
</gene>
<accession>A0A4Y2BHF1</accession>
<organism evidence="1 2">
    <name type="scientific">Araneus ventricosus</name>
    <name type="common">Orbweaver spider</name>
    <name type="synonym">Epeira ventricosa</name>
    <dbReference type="NCBI Taxonomy" id="182803"/>
    <lineage>
        <taxon>Eukaryota</taxon>
        <taxon>Metazoa</taxon>
        <taxon>Ecdysozoa</taxon>
        <taxon>Arthropoda</taxon>
        <taxon>Chelicerata</taxon>
        <taxon>Arachnida</taxon>
        <taxon>Araneae</taxon>
        <taxon>Araneomorphae</taxon>
        <taxon>Entelegynae</taxon>
        <taxon>Araneoidea</taxon>
        <taxon>Araneidae</taxon>
        <taxon>Araneus</taxon>
    </lineage>
</organism>
<name>A0A4Y2BHF1_ARAVE</name>
<dbReference type="Proteomes" id="UP000499080">
    <property type="component" value="Unassembled WGS sequence"/>
</dbReference>
<sequence length="241" mass="28218">MLVRRNSKSGLTSIPIIAKRLYSDNLTREEVMNSQFVPALEDIASRRVALFLYNDPEISRLSECKPFEEPTTEWNDLVNEKVSKLFLPAPIQRRLLVTASSDCLWIARYNALHHKYSSICGDQCQCLERILLNCYLQPSDGLFNMLKFFDDLTRDQRIDLKFRFILACEFSITQKMVANIPLSVLRIHELWKQIDQNGRKDIMQDSPYEMKAYIELVLSLHEKIFEFFRDECCSDYVPVAM</sequence>
<dbReference type="OrthoDB" id="6472660at2759"/>